<dbReference type="Gene3D" id="3.40.1190.20">
    <property type="match status" value="1"/>
</dbReference>
<dbReference type="GO" id="GO:0008972">
    <property type="term" value="F:phosphomethylpyrimidine kinase activity"/>
    <property type="evidence" value="ECO:0007669"/>
    <property type="project" value="UniProtKB-EC"/>
</dbReference>
<proteinExistence type="predicted"/>
<evidence type="ECO:0000259" key="4">
    <source>
        <dbReference type="Pfam" id="PF08543"/>
    </source>
</evidence>
<evidence type="ECO:0000256" key="1">
    <source>
        <dbReference type="ARBA" id="ARBA00004948"/>
    </source>
</evidence>
<dbReference type="NCBIfam" id="TIGR00097">
    <property type="entry name" value="HMP-P_kinase"/>
    <property type="match status" value="1"/>
</dbReference>
<comment type="caution">
    <text evidence="5">The sequence shown here is derived from an EMBL/GenBank/DDBJ whole genome shotgun (WGS) entry which is preliminary data.</text>
</comment>
<evidence type="ECO:0000256" key="3">
    <source>
        <dbReference type="SAM" id="MobiDB-lite"/>
    </source>
</evidence>
<dbReference type="Pfam" id="PF08543">
    <property type="entry name" value="Phos_pyr_kin"/>
    <property type="match status" value="1"/>
</dbReference>
<dbReference type="GO" id="GO:0008902">
    <property type="term" value="F:hydroxymethylpyrimidine kinase activity"/>
    <property type="evidence" value="ECO:0007669"/>
    <property type="project" value="UniProtKB-EC"/>
</dbReference>
<dbReference type="InterPro" id="IPR013749">
    <property type="entry name" value="PM/HMP-P_kinase-1"/>
</dbReference>
<feature type="domain" description="Pyridoxamine kinase/Phosphomethylpyrimidine kinase" evidence="4">
    <location>
        <begin position="25"/>
        <end position="265"/>
    </location>
</feature>
<dbReference type="EMBL" id="JBHSHD010000016">
    <property type="protein sequence ID" value="MFC4822333.1"/>
    <property type="molecule type" value="Genomic_DNA"/>
</dbReference>
<organism evidence="5 6">
    <name type="scientific">Dokdonella ginsengisoli</name>
    <dbReference type="NCBI Taxonomy" id="363846"/>
    <lineage>
        <taxon>Bacteria</taxon>
        <taxon>Pseudomonadati</taxon>
        <taxon>Pseudomonadota</taxon>
        <taxon>Gammaproteobacteria</taxon>
        <taxon>Lysobacterales</taxon>
        <taxon>Rhodanobacteraceae</taxon>
        <taxon>Dokdonella</taxon>
    </lineage>
</organism>
<evidence type="ECO:0000313" key="6">
    <source>
        <dbReference type="Proteomes" id="UP001595886"/>
    </source>
</evidence>
<evidence type="ECO:0000256" key="2">
    <source>
        <dbReference type="ARBA" id="ARBA00012135"/>
    </source>
</evidence>
<dbReference type="SUPFAM" id="SSF53613">
    <property type="entry name" value="Ribokinase-like"/>
    <property type="match status" value="1"/>
</dbReference>
<evidence type="ECO:0000313" key="5">
    <source>
        <dbReference type="EMBL" id="MFC4822333.1"/>
    </source>
</evidence>
<dbReference type="Proteomes" id="UP001595886">
    <property type="component" value="Unassembled WGS sequence"/>
</dbReference>
<keyword evidence="5" id="KW-0808">Transferase</keyword>
<dbReference type="InterPro" id="IPR029056">
    <property type="entry name" value="Ribokinase-like"/>
</dbReference>
<dbReference type="RefSeq" id="WP_380022612.1">
    <property type="nucleotide sequence ID" value="NZ_JBHSHD010000016.1"/>
</dbReference>
<keyword evidence="5" id="KW-0418">Kinase</keyword>
<dbReference type="InterPro" id="IPR004399">
    <property type="entry name" value="HMP/HMP-P_kinase_dom"/>
</dbReference>
<sequence>MQKNNSPASPGRKSPPIALTIAGSDSGGGAGIQADLRTFAAFGVHGLSAITAVTAQNTLGVDAVHRLPAPMLGAQLQAVFADFRIGAVKIGMLASANLARETARVLHAHPRVPVVLDPVLIATTGAALAREDLVESMRRHLFARADLLTPNIPEAQTLIGHRIRDRDGMHAAAATLLEHGARAVLLKGGHLHGGEVADLLLTREGEHWFHQRRIRGESHGTGCSLAAAIAAGLACGHALEAAVEQAIGFVHAALAAGYRPGRGRLRVLDHLGAR</sequence>
<name>A0ABV9QY82_9GAMM</name>
<comment type="pathway">
    <text evidence="1">Cofactor biosynthesis; thiamine diphosphate biosynthesis.</text>
</comment>
<reference evidence="6" key="1">
    <citation type="journal article" date="2019" name="Int. J. Syst. Evol. Microbiol.">
        <title>The Global Catalogue of Microorganisms (GCM) 10K type strain sequencing project: providing services to taxonomists for standard genome sequencing and annotation.</title>
        <authorList>
            <consortium name="The Broad Institute Genomics Platform"/>
            <consortium name="The Broad Institute Genome Sequencing Center for Infectious Disease"/>
            <person name="Wu L."/>
            <person name="Ma J."/>
        </authorList>
    </citation>
    <scope>NUCLEOTIDE SEQUENCE [LARGE SCALE GENOMIC DNA]</scope>
    <source>
        <strain evidence="6">CCUG 30340</strain>
    </source>
</reference>
<dbReference type="EC" id="2.7.1.49" evidence="2"/>
<dbReference type="PANTHER" id="PTHR20858:SF17">
    <property type="entry name" value="HYDROXYMETHYLPYRIMIDINE_PHOSPHOMETHYLPYRIMIDINE KINASE THI20-RELATED"/>
    <property type="match status" value="1"/>
</dbReference>
<dbReference type="CDD" id="cd01169">
    <property type="entry name" value="HMPP_kinase"/>
    <property type="match status" value="1"/>
</dbReference>
<accession>A0ABV9QY82</accession>
<gene>
    <name evidence="5" type="primary">thiD</name>
    <name evidence="5" type="ORF">ACFO6Q_18560</name>
</gene>
<protein>
    <recommendedName>
        <fullName evidence="2">hydroxymethylpyrimidine kinase</fullName>
        <ecNumber evidence="2">2.7.1.49</ecNumber>
    </recommendedName>
</protein>
<feature type="region of interest" description="Disordered" evidence="3">
    <location>
        <begin position="1"/>
        <end position="20"/>
    </location>
</feature>
<dbReference type="PANTHER" id="PTHR20858">
    <property type="entry name" value="PHOSPHOMETHYLPYRIMIDINE KINASE"/>
    <property type="match status" value="1"/>
</dbReference>
<keyword evidence="6" id="KW-1185">Reference proteome</keyword>